<reference evidence="7" key="2">
    <citation type="submission" date="2015-06" db="UniProtKB">
        <authorList>
            <consortium name="EnsemblMetazoa"/>
        </authorList>
    </citation>
    <scope>IDENTIFICATION</scope>
</reference>
<dbReference type="STRING" id="32264.T1KHK3"/>
<name>T1KHK3_TETUR</name>
<keyword evidence="8" id="KW-1185">Reference proteome</keyword>
<dbReference type="HOGENOM" id="CLU_770143_0_0_1"/>
<evidence type="ECO:0000313" key="8">
    <source>
        <dbReference type="Proteomes" id="UP000015104"/>
    </source>
</evidence>
<dbReference type="GO" id="GO:0005615">
    <property type="term" value="C:extracellular space"/>
    <property type="evidence" value="ECO:0007669"/>
    <property type="project" value="TreeGrafter"/>
</dbReference>
<dbReference type="PANTHER" id="PTHR11610">
    <property type="entry name" value="LIPASE"/>
    <property type="match status" value="1"/>
</dbReference>
<sequence>MINIILTFLWTILCLVNNGLSMPSRVSNRSTIKANQLHLSESLSLNYCDEPICYKNDDGQDLGCFDPWPLTVYGSIDLYSVCPQDPSSIGTTFNIYHSSKPEQMTHSLDSINSSDKIVFFIPGYKNVYNDSRFIALKDELLSVVNVVILVDFANGADPGIVSRVTDFYNFHQAAANTQIVGRQIAVLLKNLKLKRDIDYDNVHLICFSLGTQVAHFMGSYALTRFGFQVGRITSLDPPGILIFAPGKRLNPSDAAFVDVIHTTSFKAPWDFNKAGSGKVGSSLQLGHVDFYPNGGGVNDLDQPGCSGIDWCSHAFSIALMRASINKCFFQAVQCSSIYANGQCKRELKDSRLGYWSNKYPGRGRYYLNTSHNPLINC</sequence>
<evidence type="ECO:0000313" key="7">
    <source>
        <dbReference type="EnsemblMetazoa" id="tetur11g04700.1"/>
    </source>
</evidence>
<evidence type="ECO:0000256" key="1">
    <source>
        <dbReference type="ARBA" id="ARBA00004613"/>
    </source>
</evidence>
<dbReference type="EMBL" id="CAEY01000075">
    <property type="status" value="NOT_ANNOTATED_CDS"/>
    <property type="molecule type" value="Genomic_DNA"/>
</dbReference>
<dbReference type="EnsemblMetazoa" id="tetur11g04700.1">
    <property type="protein sequence ID" value="tetur11g04700.1"/>
    <property type="gene ID" value="tetur11g04700"/>
</dbReference>
<reference evidence="8" key="1">
    <citation type="submission" date="2011-08" db="EMBL/GenBank/DDBJ databases">
        <authorList>
            <person name="Rombauts S."/>
        </authorList>
    </citation>
    <scope>NUCLEOTIDE SEQUENCE</scope>
    <source>
        <strain evidence="8">London</strain>
    </source>
</reference>
<comment type="similarity">
    <text evidence="2 4">Belongs to the AB hydrolase superfamily. Lipase family.</text>
</comment>
<evidence type="ECO:0000256" key="2">
    <source>
        <dbReference type="ARBA" id="ARBA00010701"/>
    </source>
</evidence>
<evidence type="ECO:0000256" key="4">
    <source>
        <dbReference type="RuleBase" id="RU004262"/>
    </source>
</evidence>
<evidence type="ECO:0000259" key="6">
    <source>
        <dbReference type="Pfam" id="PF00151"/>
    </source>
</evidence>
<protein>
    <recommendedName>
        <fullName evidence="6">Lipase domain-containing protein</fullName>
    </recommendedName>
</protein>
<dbReference type="AlphaFoldDB" id="T1KHK3"/>
<evidence type="ECO:0000256" key="5">
    <source>
        <dbReference type="SAM" id="SignalP"/>
    </source>
</evidence>
<dbReference type="GO" id="GO:0016298">
    <property type="term" value="F:lipase activity"/>
    <property type="evidence" value="ECO:0007669"/>
    <property type="project" value="InterPro"/>
</dbReference>
<feature type="signal peptide" evidence="5">
    <location>
        <begin position="1"/>
        <end position="21"/>
    </location>
</feature>
<keyword evidence="5" id="KW-0732">Signal</keyword>
<feature type="chain" id="PRO_5004591519" description="Lipase domain-containing protein" evidence="5">
    <location>
        <begin position="22"/>
        <end position="377"/>
    </location>
</feature>
<dbReference type="Gene3D" id="3.40.50.1820">
    <property type="entry name" value="alpha/beta hydrolase"/>
    <property type="match status" value="1"/>
</dbReference>
<evidence type="ECO:0000256" key="3">
    <source>
        <dbReference type="ARBA" id="ARBA00022525"/>
    </source>
</evidence>
<dbReference type="Pfam" id="PF00151">
    <property type="entry name" value="Lipase"/>
    <property type="match status" value="1"/>
</dbReference>
<dbReference type="KEGG" id="tut:107364153"/>
<dbReference type="InterPro" id="IPR013818">
    <property type="entry name" value="Lipase"/>
</dbReference>
<dbReference type="GO" id="GO:0016042">
    <property type="term" value="P:lipid catabolic process"/>
    <property type="evidence" value="ECO:0007669"/>
    <property type="project" value="TreeGrafter"/>
</dbReference>
<dbReference type="OrthoDB" id="6507658at2759"/>
<gene>
    <name evidence="7" type="primary">107364153</name>
</gene>
<proteinExistence type="inferred from homology"/>
<accession>T1KHK3</accession>
<dbReference type="eggNOG" id="ENOG502SHK7">
    <property type="taxonomic scope" value="Eukaryota"/>
</dbReference>
<dbReference type="InterPro" id="IPR029058">
    <property type="entry name" value="AB_hydrolase_fold"/>
</dbReference>
<dbReference type="SUPFAM" id="SSF53474">
    <property type="entry name" value="alpha/beta-Hydrolases"/>
    <property type="match status" value="1"/>
</dbReference>
<dbReference type="OMA" id="DSACYPL"/>
<organism evidence="7 8">
    <name type="scientific">Tetranychus urticae</name>
    <name type="common">Two-spotted spider mite</name>
    <dbReference type="NCBI Taxonomy" id="32264"/>
    <lineage>
        <taxon>Eukaryota</taxon>
        <taxon>Metazoa</taxon>
        <taxon>Ecdysozoa</taxon>
        <taxon>Arthropoda</taxon>
        <taxon>Chelicerata</taxon>
        <taxon>Arachnida</taxon>
        <taxon>Acari</taxon>
        <taxon>Acariformes</taxon>
        <taxon>Trombidiformes</taxon>
        <taxon>Prostigmata</taxon>
        <taxon>Eleutherengona</taxon>
        <taxon>Raphignathae</taxon>
        <taxon>Tetranychoidea</taxon>
        <taxon>Tetranychidae</taxon>
        <taxon>Tetranychus</taxon>
    </lineage>
</organism>
<dbReference type="Proteomes" id="UP000015104">
    <property type="component" value="Unassembled WGS sequence"/>
</dbReference>
<dbReference type="InterPro" id="IPR000734">
    <property type="entry name" value="TAG_lipase"/>
</dbReference>
<comment type="subcellular location">
    <subcellularLocation>
        <location evidence="1">Secreted</location>
    </subcellularLocation>
</comment>
<keyword evidence="3" id="KW-0964">Secreted</keyword>
<feature type="domain" description="Lipase" evidence="6">
    <location>
        <begin position="82"/>
        <end position="370"/>
    </location>
</feature>
<dbReference type="PANTHER" id="PTHR11610:SF173">
    <property type="entry name" value="LIPASE DOMAIN-CONTAINING PROTEIN-RELATED"/>
    <property type="match status" value="1"/>
</dbReference>